<evidence type="ECO:0000313" key="1">
    <source>
        <dbReference type="EMBL" id="CAL1396989.1"/>
    </source>
</evidence>
<keyword evidence="2" id="KW-1185">Reference proteome</keyword>
<proteinExistence type="predicted"/>
<dbReference type="Proteomes" id="UP001497516">
    <property type="component" value="Chromosome 6"/>
</dbReference>
<gene>
    <name evidence="1" type="ORF">LTRI10_LOCUS37321</name>
</gene>
<dbReference type="EMBL" id="OZ034819">
    <property type="protein sequence ID" value="CAL1396989.1"/>
    <property type="molecule type" value="Genomic_DNA"/>
</dbReference>
<dbReference type="AlphaFoldDB" id="A0AAV2FFC2"/>
<sequence>MISFYLLNVDRHNIHKAIISSSPDDDDHCHVFLLLNSTPRLACCNVHARDDGWKFIARDDELSYNLSTEVDIATAGLSTAATLFILGSTGLMSLLYRYLPLPVVRDVQLSHGLSFAFSTVKYIQFNQDIGGTRQLKPLLDLASILSLKTSHIRIHSVTRPAAMGPEALP</sequence>
<protein>
    <submittedName>
        <fullName evidence="1">Uncharacterized protein</fullName>
    </submittedName>
</protein>
<evidence type="ECO:0000313" key="2">
    <source>
        <dbReference type="Proteomes" id="UP001497516"/>
    </source>
</evidence>
<dbReference type="GO" id="GO:0015098">
    <property type="term" value="F:molybdate ion transmembrane transporter activity"/>
    <property type="evidence" value="ECO:0007669"/>
    <property type="project" value="InterPro"/>
</dbReference>
<organism evidence="1 2">
    <name type="scientific">Linum trigynum</name>
    <dbReference type="NCBI Taxonomy" id="586398"/>
    <lineage>
        <taxon>Eukaryota</taxon>
        <taxon>Viridiplantae</taxon>
        <taxon>Streptophyta</taxon>
        <taxon>Embryophyta</taxon>
        <taxon>Tracheophyta</taxon>
        <taxon>Spermatophyta</taxon>
        <taxon>Magnoliopsida</taxon>
        <taxon>eudicotyledons</taxon>
        <taxon>Gunneridae</taxon>
        <taxon>Pentapetalae</taxon>
        <taxon>rosids</taxon>
        <taxon>fabids</taxon>
        <taxon>Malpighiales</taxon>
        <taxon>Linaceae</taxon>
        <taxon>Linum</taxon>
    </lineage>
</organism>
<dbReference type="PANTHER" id="PTHR31970">
    <property type="match status" value="1"/>
</dbReference>
<dbReference type="PANTHER" id="PTHR31970:SF9">
    <property type="entry name" value="MOLYBDATE TRANSPORTER 2"/>
    <property type="match status" value="1"/>
</dbReference>
<dbReference type="InterPro" id="IPR031563">
    <property type="entry name" value="MOT1/MOT2"/>
</dbReference>
<reference evidence="1 2" key="1">
    <citation type="submission" date="2024-04" db="EMBL/GenBank/DDBJ databases">
        <authorList>
            <person name="Fracassetti M."/>
        </authorList>
    </citation>
    <scope>NUCLEOTIDE SEQUENCE [LARGE SCALE GENOMIC DNA]</scope>
</reference>
<name>A0AAV2FFC2_9ROSI</name>
<accession>A0AAV2FFC2</accession>